<protein>
    <submittedName>
        <fullName evidence="2">Uncharacterized protein</fullName>
    </submittedName>
</protein>
<keyword evidence="1" id="KW-0472">Membrane</keyword>
<dbReference type="RefSeq" id="WP_133553570.1">
    <property type="nucleotide sequence ID" value="NZ_SNYF01000005.1"/>
</dbReference>
<sequence length="116" mass="13288">MEKLPKIKEFNAPDGYFDGLQDSILQRARKKNQQVYWKYAAAAVLVLSLGIWQYGGNKSTTSPVSIDDQAMLYIESNQWTAEDVLSLSDDPNAILDQILEEELSQINSEWPEDDWF</sequence>
<gene>
    <name evidence="2" type="ORF">DFQ04_1168</name>
</gene>
<dbReference type="EMBL" id="SNYF01000005">
    <property type="protein sequence ID" value="TDQ19347.1"/>
    <property type="molecule type" value="Genomic_DNA"/>
</dbReference>
<keyword evidence="1" id="KW-1133">Transmembrane helix</keyword>
<keyword evidence="3" id="KW-1185">Reference proteome</keyword>
<evidence type="ECO:0000313" key="2">
    <source>
        <dbReference type="EMBL" id="TDQ19347.1"/>
    </source>
</evidence>
<evidence type="ECO:0000313" key="3">
    <source>
        <dbReference type="Proteomes" id="UP000294535"/>
    </source>
</evidence>
<dbReference type="AlphaFoldDB" id="A0A4V3D2L8"/>
<accession>A0A4V3D2L8</accession>
<comment type="caution">
    <text evidence="2">The sequence shown here is derived from an EMBL/GenBank/DDBJ whole genome shotgun (WGS) entry which is preliminary data.</text>
</comment>
<proteinExistence type="predicted"/>
<organism evidence="2 3">
    <name type="scientific">Algoriphagus boseongensis</name>
    <dbReference type="NCBI Taxonomy" id="1442587"/>
    <lineage>
        <taxon>Bacteria</taxon>
        <taxon>Pseudomonadati</taxon>
        <taxon>Bacteroidota</taxon>
        <taxon>Cytophagia</taxon>
        <taxon>Cytophagales</taxon>
        <taxon>Cyclobacteriaceae</taxon>
        <taxon>Algoriphagus</taxon>
    </lineage>
</organism>
<dbReference type="Proteomes" id="UP000294535">
    <property type="component" value="Unassembled WGS sequence"/>
</dbReference>
<evidence type="ECO:0000256" key="1">
    <source>
        <dbReference type="SAM" id="Phobius"/>
    </source>
</evidence>
<reference evidence="2 3" key="1">
    <citation type="submission" date="2019-03" db="EMBL/GenBank/DDBJ databases">
        <title>Genomic Encyclopedia of Type Strains, Phase III (KMG-III): the genomes of soil and plant-associated and newly described type strains.</title>
        <authorList>
            <person name="Whitman W."/>
        </authorList>
    </citation>
    <scope>NUCLEOTIDE SEQUENCE [LARGE SCALE GENOMIC DNA]</scope>
    <source>
        <strain evidence="2 3">CECT 8446</strain>
    </source>
</reference>
<feature type="transmembrane region" description="Helical" evidence="1">
    <location>
        <begin position="36"/>
        <end position="55"/>
    </location>
</feature>
<dbReference type="OrthoDB" id="893763at2"/>
<name>A0A4V3D2L8_9BACT</name>
<keyword evidence="1" id="KW-0812">Transmembrane</keyword>